<keyword evidence="3" id="KW-0694">RNA-binding</keyword>
<dbReference type="AlphaFoldDB" id="A0A7S3KH80"/>
<name>A0A7S3KH80_EUPCR</name>
<evidence type="ECO:0000256" key="2">
    <source>
        <dbReference type="ARBA" id="ARBA00022540"/>
    </source>
</evidence>
<dbReference type="GO" id="GO:0003743">
    <property type="term" value="F:translation initiation factor activity"/>
    <property type="evidence" value="ECO:0007669"/>
    <property type="project" value="UniProtKB-KW"/>
</dbReference>
<evidence type="ECO:0008006" key="7">
    <source>
        <dbReference type="Google" id="ProtNLM"/>
    </source>
</evidence>
<dbReference type="InterPro" id="IPR015943">
    <property type="entry name" value="WD40/YVTN_repeat-like_dom_sf"/>
</dbReference>
<dbReference type="GO" id="GO:0005852">
    <property type="term" value="C:eukaryotic translation initiation factor 3 complex"/>
    <property type="evidence" value="ECO:0007669"/>
    <property type="project" value="InterPro"/>
</dbReference>
<dbReference type="InterPro" id="IPR011400">
    <property type="entry name" value="EIF3B"/>
</dbReference>
<evidence type="ECO:0000256" key="5">
    <source>
        <dbReference type="SAM" id="MobiDB-lite"/>
    </source>
</evidence>
<sequence length="748" mass="86667">MEALKELLPELNFDEEIKENPELEKYIKKECNEAELTFTDPMKLEEAPKLNSDFRNYVLLCGLPIVDEGKKEKLLKVIINVLKKKGFEAIDEENITILLKEDTGKSYGTAFIKCDDETDAKLVQALLHGFALGKANKIQASTFDEFDRLLSVNDEYVPPRFADLTDLYSYAMDPQNDQFLIREENEIKVKMNRIPNRTDKETNTVNFHEELVGPNADIQIISKKNAFWSPQGRYLVIFKENMVQLYGGSVFELVREIVHAGVSNCTISPCERYIMTFTKEKNAGQGNYMFWRIDTGEMLRSFSFDDYTPENSPHDIFKFSFDGNYVAKMITDHIAVYELPDMQLLEDMNIGKRVSIRIEHINDFKWSPAKNMICYWFRNPEDESNPPKVGFIHIPTREVWSEREIINGVDLITKWSTDGSKLITINKLKRKKQFFNTVSVFDVNSKGIPAEMISINTNILNVSWTSATDRIAILANREKKIQEKWADKSQIASTIVFEVKQRDGVLKSERLGTTKEHITNDIEWAENGNIFIASDIKNANPSYQGKFYVYYIRNVVTKEEVKAKGGKGKKGKGKAGKTKFVDKTELVIDLVDEIEDLKADTINWDPTGRFFSTSYIPAIKSMIRAQTTPKFTIYNAKGDEIYRYSVPKLQQFAWRPRPIRNWSEKVEKEFQKEYNSKLKKELKAESDEKGVIEMIKVTKEKTKEKFMEVFAPFMQRYKDTKKERLALCPDDDSDEEEEFERSVIADYY</sequence>
<dbReference type="PANTHER" id="PTHR14068:SF0">
    <property type="entry name" value="EUKARYOTIC TRANSLATION INITIATION FACTOR 3 SUBUNIT B"/>
    <property type="match status" value="1"/>
</dbReference>
<dbReference type="Gene3D" id="2.130.10.10">
    <property type="entry name" value="YVTN repeat-like/Quinoprotein amine dehydrogenase"/>
    <property type="match status" value="1"/>
</dbReference>
<organism evidence="6">
    <name type="scientific">Euplotes crassus</name>
    <dbReference type="NCBI Taxonomy" id="5936"/>
    <lineage>
        <taxon>Eukaryota</taxon>
        <taxon>Sar</taxon>
        <taxon>Alveolata</taxon>
        <taxon>Ciliophora</taxon>
        <taxon>Intramacronucleata</taxon>
        <taxon>Spirotrichea</taxon>
        <taxon>Hypotrichia</taxon>
        <taxon>Euplotida</taxon>
        <taxon>Euplotidae</taxon>
        <taxon>Moneuplotes</taxon>
    </lineage>
</organism>
<dbReference type="SUPFAM" id="SSF82171">
    <property type="entry name" value="DPP6 N-terminal domain-like"/>
    <property type="match status" value="1"/>
</dbReference>
<keyword evidence="2" id="KW-0396">Initiation factor</keyword>
<dbReference type="EMBL" id="HBIK01014011">
    <property type="protein sequence ID" value="CAE0381668.1"/>
    <property type="molecule type" value="Transcribed_RNA"/>
</dbReference>
<keyword evidence="1" id="KW-0963">Cytoplasm</keyword>
<reference evidence="6" key="1">
    <citation type="submission" date="2021-01" db="EMBL/GenBank/DDBJ databases">
        <authorList>
            <person name="Corre E."/>
            <person name="Pelletier E."/>
            <person name="Niang G."/>
            <person name="Scheremetjew M."/>
            <person name="Finn R."/>
            <person name="Kale V."/>
            <person name="Holt S."/>
            <person name="Cochrane G."/>
            <person name="Meng A."/>
            <person name="Brown T."/>
            <person name="Cohen L."/>
        </authorList>
    </citation>
    <scope>NUCLEOTIDE SEQUENCE</scope>
    <source>
        <strain evidence="6">CT5</strain>
    </source>
</reference>
<dbReference type="GO" id="GO:0031369">
    <property type="term" value="F:translation initiation factor binding"/>
    <property type="evidence" value="ECO:0007669"/>
    <property type="project" value="InterPro"/>
</dbReference>
<evidence type="ECO:0000256" key="3">
    <source>
        <dbReference type="ARBA" id="ARBA00022884"/>
    </source>
</evidence>
<evidence type="ECO:0000256" key="4">
    <source>
        <dbReference type="ARBA" id="ARBA00022917"/>
    </source>
</evidence>
<evidence type="ECO:0000256" key="1">
    <source>
        <dbReference type="ARBA" id="ARBA00022490"/>
    </source>
</evidence>
<keyword evidence="4" id="KW-0648">Protein biosynthesis</keyword>
<accession>A0A7S3KH80</accession>
<dbReference type="Gene3D" id="3.30.70.330">
    <property type="match status" value="1"/>
</dbReference>
<feature type="compositionally biased region" description="Acidic residues" evidence="5">
    <location>
        <begin position="729"/>
        <end position="739"/>
    </location>
</feature>
<feature type="region of interest" description="Disordered" evidence="5">
    <location>
        <begin position="729"/>
        <end position="748"/>
    </location>
</feature>
<evidence type="ECO:0000313" key="6">
    <source>
        <dbReference type="EMBL" id="CAE0381668.1"/>
    </source>
</evidence>
<dbReference type="GO" id="GO:0003723">
    <property type="term" value="F:RNA binding"/>
    <property type="evidence" value="ECO:0007669"/>
    <property type="project" value="UniProtKB-KW"/>
</dbReference>
<dbReference type="InterPro" id="IPR012677">
    <property type="entry name" value="Nucleotide-bd_a/b_plait_sf"/>
</dbReference>
<protein>
    <recommendedName>
        <fullName evidence="7">Eukaryotic translation initiation factor 3 subunit B</fullName>
    </recommendedName>
</protein>
<gene>
    <name evidence="6" type="ORF">ECRA1380_LOCUS6630</name>
</gene>
<proteinExistence type="predicted"/>
<dbReference type="PANTHER" id="PTHR14068">
    <property type="entry name" value="EUKARYOTIC TRANSLATION INITIATION FACTOR 3 EIF3 -RELATED"/>
    <property type="match status" value="1"/>
</dbReference>